<accession>A0A0F9MDE1</accession>
<protein>
    <recommendedName>
        <fullName evidence="1">Phosphoribosylglycinamide synthetase C-domain domain-containing protein</fullName>
    </recommendedName>
</protein>
<reference evidence="2" key="1">
    <citation type="journal article" date="2015" name="Nature">
        <title>Complex archaea that bridge the gap between prokaryotes and eukaryotes.</title>
        <authorList>
            <person name="Spang A."/>
            <person name="Saw J.H."/>
            <person name="Jorgensen S.L."/>
            <person name="Zaremba-Niedzwiedzka K."/>
            <person name="Martijn J."/>
            <person name="Lind A.E."/>
            <person name="van Eijk R."/>
            <person name="Schleper C."/>
            <person name="Guy L."/>
            <person name="Ettema T.J."/>
        </authorList>
    </citation>
    <scope>NUCLEOTIDE SEQUENCE</scope>
</reference>
<dbReference type="InterPro" id="IPR011054">
    <property type="entry name" value="Rudment_hybrid_motif"/>
</dbReference>
<dbReference type="SMART" id="SM01210">
    <property type="entry name" value="GARS_C"/>
    <property type="match status" value="1"/>
</dbReference>
<gene>
    <name evidence="2" type="ORF">LCGC14_1088190</name>
</gene>
<organism evidence="2">
    <name type="scientific">marine sediment metagenome</name>
    <dbReference type="NCBI Taxonomy" id="412755"/>
    <lineage>
        <taxon>unclassified sequences</taxon>
        <taxon>metagenomes</taxon>
        <taxon>ecological metagenomes</taxon>
    </lineage>
</organism>
<dbReference type="SUPFAM" id="SSF51246">
    <property type="entry name" value="Rudiment single hybrid motif"/>
    <property type="match status" value="1"/>
</dbReference>
<dbReference type="GO" id="GO:0004637">
    <property type="term" value="F:phosphoribosylamine-glycine ligase activity"/>
    <property type="evidence" value="ECO:0007669"/>
    <property type="project" value="InterPro"/>
</dbReference>
<feature type="domain" description="Phosphoribosylglycinamide synthetase C-domain" evidence="1">
    <location>
        <begin position="27"/>
        <end position="102"/>
    </location>
</feature>
<dbReference type="AlphaFoldDB" id="A0A0F9MDE1"/>
<proteinExistence type="predicted"/>
<comment type="caution">
    <text evidence="2">The sequence shown here is derived from an EMBL/GenBank/DDBJ whole genome shotgun (WGS) entry which is preliminary data.</text>
</comment>
<dbReference type="Gene3D" id="3.90.600.10">
    <property type="entry name" value="Phosphoribosylglycinamide synthetase, C-terminal domain"/>
    <property type="match status" value="1"/>
</dbReference>
<dbReference type="InterPro" id="IPR020560">
    <property type="entry name" value="PRibGlycinamide_synth_C-dom"/>
</dbReference>
<evidence type="ECO:0000259" key="1">
    <source>
        <dbReference type="SMART" id="SM01210"/>
    </source>
</evidence>
<sequence length="114" mass="13217">MRTGWNIGITFCVEPYPMLDNIELPLGVPIVGLNTHNLRHIWLHDVQMENDRYVCAGNGGNLGVITARGDTIREARRRVYRTMDNLIIPNVMYRRDIGGRVNNDIITLKEWQWL</sequence>
<dbReference type="EMBL" id="LAZR01004815">
    <property type="protein sequence ID" value="KKN05355.1"/>
    <property type="molecule type" value="Genomic_DNA"/>
</dbReference>
<evidence type="ECO:0000313" key="2">
    <source>
        <dbReference type="EMBL" id="KKN05355.1"/>
    </source>
</evidence>
<dbReference type="GO" id="GO:0009113">
    <property type="term" value="P:purine nucleobase biosynthetic process"/>
    <property type="evidence" value="ECO:0007669"/>
    <property type="project" value="InterPro"/>
</dbReference>
<dbReference type="InterPro" id="IPR037123">
    <property type="entry name" value="PRibGlycinamide_synth_C_sf"/>
</dbReference>
<name>A0A0F9MDE1_9ZZZZ</name>